<keyword evidence="6" id="KW-1185">Reference proteome</keyword>
<evidence type="ECO:0000256" key="2">
    <source>
        <dbReference type="ARBA" id="ARBA00022679"/>
    </source>
</evidence>
<dbReference type="CDD" id="cd03349">
    <property type="entry name" value="LbH_XAT"/>
    <property type="match status" value="1"/>
</dbReference>
<gene>
    <name evidence="5" type="primary">wbbJ</name>
    <name evidence="5" type="ORF">GCM10007879_17310</name>
</gene>
<dbReference type="Proteomes" id="UP001161405">
    <property type="component" value="Unassembled WGS sequence"/>
</dbReference>
<dbReference type="Gene3D" id="2.160.10.10">
    <property type="entry name" value="Hexapeptide repeat proteins"/>
    <property type="match status" value="1"/>
</dbReference>
<evidence type="ECO:0000256" key="1">
    <source>
        <dbReference type="ARBA" id="ARBA00007274"/>
    </source>
</evidence>
<evidence type="ECO:0000256" key="3">
    <source>
        <dbReference type="ARBA" id="ARBA00022737"/>
    </source>
</evidence>
<name>A0ABQ5UU54_9HYPH</name>
<protein>
    <submittedName>
        <fullName evidence="5">Acetyltransferase</fullName>
    </submittedName>
</protein>
<evidence type="ECO:0000256" key="4">
    <source>
        <dbReference type="ARBA" id="ARBA00023315"/>
    </source>
</evidence>
<reference evidence="5" key="2">
    <citation type="submission" date="2023-01" db="EMBL/GenBank/DDBJ databases">
        <title>Draft genome sequence of Maritalea porphyrae strain NBRC 107169.</title>
        <authorList>
            <person name="Sun Q."/>
            <person name="Mori K."/>
        </authorList>
    </citation>
    <scope>NUCLEOTIDE SEQUENCE</scope>
    <source>
        <strain evidence="5">NBRC 107169</strain>
    </source>
</reference>
<keyword evidence="4" id="KW-0012">Acyltransferase</keyword>
<dbReference type="PANTHER" id="PTHR43300:SF11">
    <property type="entry name" value="ACETYLTRANSFERASE RV3034C-RELATED"/>
    <property type="match status" value="1"/>
</dbReference>
<evidence type="ECO:0000313" key="6">
    <source>
        <dbReference type="Proteomes" id="UP001161405"/>
    </source>
</evidence>
<dbReference type="Pfam" id="PF00132">
    <property type="entry name" value="Hexapep"/>
    <property type="match status" value="1"/>
</dbReference>
<dbReference type="RefSeq" id="WP_284363660.1">
    <property type="nucleotide sequence ID" value="NZ_BSNI01000002.1"/>
</dbReference>
<keyword evidence="2" id="KW-0808">Transferase</keyword>
<dbReference type="InterPro" id="IPR050179">
    <property type="entry name" value="Trans_hexapeptide_repeat"/>
</dbReference>
<dbReference type="InterPro" id="IPR018357">
    <property type="entry name" value="Hexapep_transf_CS"/>
</dbReference>
<reference evidence="5" key="1">
    <citation type="journal article" date="2014" name="Int. J. Syst. Evol. Microbiol.">
        <title>Complete genome of a new Firmicutes species belonging to the dominant human colonic microbiota ('Ruminococcus bicirculans') reveals two chromosomes and a selective capacity to utilize plant glucans.</title>
        <authorList>
            <consortium name="NISC Comparative Sequencing Program"/>
            <person name="Wegmann U."/>
            <person name="Louis P."/>
            <person name="Goesmann A."/>
            <person name="Henrissat B."/>
            <person name="Duncan S.H."/>
            <person name="Flint H.J."/>
        </authorList>
    </citation>
    <scope>NUCLEOTIDE SEQUENCE</scope>
    <source>
        <strain evidence="5">NBRC 107169</strain>
    </source>
</reference>
<comment type="caution">
    <text evidence="5">The sequence shown here is derived from an EMBL/GenBank/DDBJ whole genome shotgun (WGS) entry which is preliminary data.</text>
</comment>
<dbReference type="SUPFAM" id="SSF51161">
    <property type="entry name" value="Trimeric LpxA-like enzymes"/>
    <property type="match status" value="1"/>
</dbReference>
<dbReference type="EMBL" id="BSNI01000002">
    <property type="protein sequence ID" value="GLQ17482.1"/>
    <property type="molecule type" value="Genomic_DNA"/>
</dbReference>
<dbReference type="PROSITE" id="PS00101">
    <property type="entry name" value="HEXAPEP_TRANSFERASES"/>
    <property type="match status" value="1"/>
</dbReference>
<proteinExistence type="inferred from homology"/>
<dbReference type="InterPro" id="IPR011004">
    <property type="entry name" value="Trimer_LpxA-like_sf"/>
</dbReference>
<keyword evidence="3" id="KW-0677">Repeat</keyword>
<sequence>MFGPNPNDPTPLPGIDQLIFLKNHITRPDIVVGDYTYYDDEDDAAEFERRNVLYHYEFVGDKLIIGKFCSLAKDCTFMMNGANHTFTSFSTFPFAVFKNGWGDGDVEQLKSQSRGDTIVGNDVWIGRAATIMPGVQIGDGAIIGAHAVVGRDVPPYTIVAGNPAREIRKRFDGETVNALQNIKWWDWSIEKITKNLEAITNADLDALRNAV</sequence>
<accession>A0ABQ5UU54</accession>
<dbReference type="InterPro" id="IPR001451">
    <property type="entry name" value="Hexapep"/>
</dbReference>
<evidence type="ECO:0000313" key="5">
    <source>
        <dbReference type="EMBL" id="GLQ17482.1"/>
    </source>
</evidence>
<comment type="similarity">
    <text evidence="1">Belongs to the transferase hexapeptide repeat family.</text>
</comment>
<dbReference type="PANTHER" id="PTHR43300">
    <property type="entry name" value="ACETYLTRANSFERASE"/>
    <property type="match status" value="1"/>
</dbReference>
<organism evidence="5 6">
    <name type="scientific">Maritalea porphyrae</name>
    <dbReference type="NCBI Taxonomy" id="880732"/>
    <lineage>
        <taxon>Bacteria</taxon>
        <taxon>Pseudomonadati</taxon>
        <taxon>Pseudomonadota</taxon>
        <taxon>Alphaproteobacteria</taxon>
        <taxon>Hyphomicrobiales</taxon>
        <taxon>Devosiaceae</taxon>
        <taxon>Maritalea</taxon>
    </lineage>
</organism>